<dbReference type="InterPro" id="IPR051207">
    <property type="entry name" value="ComplexI_NDUFA9_subunit"/>
</dbReference>
<accession>A0A1H0KB81</accession>
<dbReference type="PANTHER" id="PTHR12126">
    <property type="entry name" value="NADH-UBIQUINONE OXIDOREDUCTASE 39 KDA SUBUNIT-RELATED"/>
    <property type="match status" value="1"/>
</dbReference>
<dbReference type="InterPro" id="IPR036291">
    <property type="entry name" value="NAD(P)-bd_dom_sf"/>
</dbReference>
<keyword evidence="2" id="KW-1185">Reference proteome</keyword>
<sequence>MRVAVAGGTGLLGRKVVGALQDAGHGSVVLARSAGVDITTGQGLDEALAGVDTLIDVSNVTTIGRAKSVRFFTSASRHLLDSGRRAGVRHHVALSIVGVDRVDFGYYQGKRAQEELVLGSGAPVSVLRATQFHEFAGQFLDRGRGPALVPRMRSQPIAAAEVAQALVELAAGEPVGRTPDLAGPRVEDMIAMVRAVNAHRGRPRFILPIRFPGRAGTAMAGDGLLPLQDGPRGRQTFTQWLGEQFPVGSGR</sequence>
<dbReference type="STRING" id="1090615.SAMN04515671_1241"/>
<dbReference type="PANTHER" id="PTHR12126:SF11">
    <property type="entry name" value="NADH DEHYDROGENASE [UBIQUINONE] 1 ALPHA SUBCOMPLEX SUBUNIT 9, MITOCHONDRIAL"/>
    <property type="match status" value="1"/>
</dbReference>
<reference evidence="1 2" key="1">
    <citation type="submission" date="2016-10" db="EMBL/GenBank/DDBJ databases">
        <authorList>
            <person name="de Groot N.N."/>
        </authorList>
    </citation>
    <scope>NUCLEOTIDE SEQUENCE [LARGE SCALE GENOMIC DNA]</scope>
    <source>
        <strain evidence="2">P4-7,KCTC 19426,CECT 7604</strain>
    </source>
</reference>
<proteinExistence type="predicted"/>
<dbReference type="RefSeq" id="WP_090475133.1">
    <property type="nucleotide sequence ID" value="NZ_LT629710.1"/>
</dbReference>
<dbReference type="EMBL" id="LT629710">
    <property type="protein sequence ID" value="SDO53188.1"/>
    <property type="molecule type" value="Genomic_DNA"/>
</dbReference>
<gene>
    <name evidence="1" type="ORF">SAMN04515671_1241</name>
</gene>
<evidence type="ECO:0000313" key="1">
    <source>
        <dbReference type="EMBL" id="SDO53188.1"/>
    </source>
</evidence>
<dbReference type="GO" id="GO:0044877">
    <property type="term" value="F:protein-containing complex binding"/>
    <property type="evidence" value="ECO:0007669"/>
    <property type="project" value="TreeGrafter"/>
</dbReference>
<dbReference type="AlphaFoldDB" id="A0A1H0KB81"/>
<name>A0A1H0KB81_9ACTN</name>
<dbReference type="Proteomes" id="UP000198741">
    <property type="component" value="Chromosome I"/>
</dbReference>
<evidence type="ECO:0000313" key="2">
    <source>
        <dbReference type="Proteomes" id="UP000198741"/>
    </source>
</evidence>
<dbReference type="OrthoDB" id="9771302at2"/>
<organism evidence="1 2">
    <name type="scientific">Nakamurella panacisegetis</name>
    <dbReference type="NCBI Taxonomy" id="1090615"/>
    <lineage>
        <taxon>Bacteria</taxon>
        <taxon>Bacillati</taxon>
        <taxon>Actinomycetota</taxon>
        <taxon>Actinomycetes</taxon>
        <taxon>Nakamurellales</taxon>
        <taxon>Nakamurellaceae</taxon>
        <taxon>Nakamurella</taxon>
    </lineage>
</organism>
<dbReference type="SUPFAM" id="SSF51735">
    <property type="entry name" value="NAD(P)-binding Rossmann-fold domains"/>
    <property type="match status" value="1"/>
</dbReference>
<dbReference type="Gene3D" id="3.40.50.720">
    <property type="entry name" value="NAD(P)-binding Rossmann-like Domain"/>
    <property type="match status" value="1"/>
</dbReference>
<protein>
    <submittedName>
        <fullName evidence="1">Uncharacterized conserved protein YbjT, contains NAD(P)-binding and DUF2867 domains</fullName>
    </submittedName>
</protein>